<dbReference type="InterPro" id="IPR005510">
    <property type="entry name" value="Csm4"/>
</dbReference>
<evidence type="ECO:0000256" key="2">
    <source>
        <dbReference type="ARBA" id="ARBA00016109"/>
    </source>
</evidence>
<organism evidence="7">
    <name type="scientific">Caldicellulosiruptor owensensis</name>
    <dbReference type="NCBI Taxonomy" id="55205"/>
    <lineage>
        <taxon>Bacteria</taxon>
        <taxon>Bacillati</taxon>
        <taxon>Bacillota</taxon>
        <taxon>Bacillota incertae sedis</taxon>
        <taxon>Caldicellulosiruptorales</taxon>
        <taxon>Caldicellulosiruptoraceae</taxon>
        <taxon>Caldicellulosiruptor</taxon>
    </lineage>
</organism>
<evidence type="ECO:0000313" key="7">
    <source>
        <dbReference type="EMBL" id="HHS02913.1"/>
    </source>
</evidence>
<comment type="caution">
    <text evidence="7">The sequence shown here is derived from an EMBL/GenBank/DDBJ whole genome shotgun (WGS) entry which is preliminary data.</text>
</comment>
<keyword evidence="4" id="KW-0051">Antiviral defense</keyword>
<reference evidence="7" key="1">
    <citation type="journal article" date="2020" name="mSystems">
        <title>Genome- and Community-Level Interaction Insights into Carbon Utilization and Element Cycling Functions of Hydrothermarchaeota in Hydrothermal Sediment.</title>
        <authorList>
            <person name="Zhou Z."/>
            <person name="Liu Y."/>
            <person name="Xu W."/>
            <person name="Pan J."/>
            <person name="Luo Z.H."/>
            <person name="Li M."/>
        </authorList>
    </citation>
    <scope>NUCLEOTIDE SEQUENCE [LARGE SCALE GENOMIC DNA]</scope>
    <source>
        <strain evidence="7">SpSt-102</strain>
    </source>
</reference>
<feature type="domain" description="Csm4 C-terminal" evidence="6">
    <location>
        <begin position="241"/>
        <end position="327"/>
    </location>
</feature>
<accession>A0A7C5Z329</accession>
<dbReference type="GO" id="GO:0003723">
    <property type="term" value="F:RNA binding"/>
    <property type="evidence" value="ECO:0007669"/>
    <property type="project" value="UniProtKB-KW"/>
</dbReference>
<dbReference type="EMBL" id="DRUZ01000123">
    <property type="protein sequence ID" value="HHS02913.1"/>
    <property type="molecule type" value="Genomic_DNA"/>
</dbReference>
<comment type="similarity">
    <text evidence="1">Belongs to the CRISPR-associated Csm4 family.</text>
</comment>
<evidence type="ECO:0000256" key="1">
    <source>
        <dbReference type="ARBA" id="ARBA00005772"/>
    </source>
</evidence>
<proteinExistence type="inferred from homology"/>
<dbReference type="InterPro" id="IPR040932">
    <property type="entry name" value="Csm4_C"/>
</dbReference>
<dbReference type="Pfam" id="PF03787">
    <property type="entry name" value="RAMPs"/>
    <property type="match status" value="1"/>
</dbReference>
<dbReference type="AlphaFoldDB" id="A0A7C5Z329"/>
<feature type="domain" description="CRISPR type III-associated protein" evidence="5">
    <location>
        <begin position="116"/>
        <end position="226"/>
    </location>
</feature>
<evidence type="ECO:0000256" key="3">
    <source>
        <dbReference type="ARBA" id="ARBA00022884"/>
    </source>
</evidence>
<sequence length="337" mass="38152">MGKGKLYRVLMHFTTPLHIGEKEKIYNITQTFAHSDTLMSGIINAYSLLYGNSSTNQLVESFLQKSPPFEVSSTMPYVGNEFFVPKPIGLNLHLYKDKGIIEVEKDKEIKKVKFIREKDLLSNFPGKYKVAGSFLLPKDMFHKFDDSKKAPSLGKVKERARVLIDRLSSSSNIYYFSHFEFKDNAGLWFYLRINDQSLEDKVKAAIRLLGDEGLGGDRTCGLGSFEAKFVESSMPQENDRAKYYVSLSLVNPQSEDEIKSALYYEILTRSGYIYSKTGLGVKRKAVRAFAEGTVFSGKVCGRVVDVTPQKFSPHRVYCFGLAFLVPLPEGVMMIDRK</sequence>
<protein>
    <recommendedName>
        <fullName evidence="2">CRISPR system Cms protein Csm4</fullName>
    </recommendedName>
</protein>
<gene>
    <name evidence="7" type="primary">csm4</name>
    <name evidence="7" type="ORF">ENL71_10720</name>
</gene>
<evidence type="ECO:0000259" key="6">
    <source>
        <dbReference type="Pfam" id="PF17953"/>
    </source>
</evidence>
<dbReference type="GO" id="GO:0051607">
    <property type="term" value="P:defense response to virus"/>
    <property type="evidence" value="ECO:0007669"/>
    <property type="project" value="UniProtKB-KW"/>
</dbReference>
<evidence type="ECO:0000256" key="4">
    <source>
        <dbReference type="ARBA" id="ARBA00023118"/>
    </source>
</evidence>
<dbReference type="Pfam" id="PF17953">
    <property type="entry name" value="Csm4_C"/>
    <property type="match status" value="1"/>
</dbReference>
<name>A0A7C5Z329_9FIRM</name>
<evidence type="ECO:0000259" key="5">
    <source>
        <dbReference type="Pfam" id="PF03787"/>
    </source>
</evidence>
<dbReference type="InterPro" id="IPR005537">
    <property type="entry name" value="RAMP_III_fam"/>
</dbReference>
<dbReference type="NCBIfam" id="TIGR01903">
    <property type="entry name" value="cas5_csm4"/>
    <property type="match status" value="1"/>
</dbReference>
<keyword evidence="3" id="KW-0694">RNA-binding</keyword>